<accession>A0AAW5R5A5</accession>
<dbReference type="PANTHER" id="PTHR48228:SF5">
    <property type="entry name" value="ALPHA-METHYLACYL-COA RACEMASE"/>
    <property type="match status" value="1"/>
</dbReference>
<evidence type="ECO:0000313" key="3">
    <source>
        <dbReference type="Proteomes" id="UP001320898"/>
    </source>
</evidence>
<keyword evidence="3" id="KW-1185">Reference proteome</keyword>
<dbReference type="AlphaFoldDB" id="A0AAW5R5A5"/>
<dbReference type="Pfam" id="PF02515">
    <property type="entry name" value="CoA_transf_3"/>
    <property type="match status" value="1"/>
</dbReference>
<dbReference type="Gene3D" id="3.40.50.10540">
    <property type="entry name" value="Crotonobetainyl-coa:carnitine coa-transferase, domain 1"/>
    <property type="match status" value="1"/>
</dbReference>
<protein>
    <submittedName>
        <fullName evidence="2">CoA transferase</fullName>
    </submittedName>
</protein>
<evidence type="ECO:0000313" key="2">
    <source>
        <dbReference type="EMBL" id="MCT8974093.1"/>
    </source>
</evidence>
<sequence>MQPLSGIKVLDFTTLLPGPLAGLILAEAGADVTKVERPEGEEIRRYAPRWGAESIQFSLLNRGKKSVTVDLKDKAALSRIEPLIAESDVLIEQFRPGVMARLGLDYDTVRKIRPNIVYCSITGYGQHGPKAYVAGHDLNYIAETGLLSLSFGNTGKTVVPPALIADIGGGTMPTVINILLALLRRNASGEGAYIDIAMADTMFTYAWWALGLGNALGDWPGNGDAMLTGGSPRYQIFPTRDGRFVAVAALEQKFWNTLCDLVGLEERLRDDSVDPEATTGALRAIIGNRAAEEWRQVFDGQDCATNVIRTLDEAVRDPHFLERGLFDYVLENDQGKRIPAMPVPVAPQFRGDRTDAKTAPALGADDEGGTAG</sequence>
<dbReference type="Proteomes" id="UP001320898">
    <property type="component" value="Unassembled WGS sequence"/>
</dbReference>
<feature type="region of interest" description="Disordered" evidence="1">
    <location>
        <begin position="341"/>
        <end position="372"/>
    </location>
</feature>
<reference evidence="2 3" key="1">
    <citation type="submission" date="2022-04" db="EMBL/GenBank/DDBJ databases">
        <authorList>
            <person name="Ye Y.-Q."/>
            <person name="Du Z.-J."/>
        </authorList>
    </citation>
    <scope>NUCLEOTIDE SEQUENCE [LARGE SCALE GENOMIC DNA]</scope>
    <source>
        <strain evidence="2 3">A6E488</strain>
    </source>
</reference>
<dbReference type="SUPFAM" id="SSF89796">
    <property type="entry name" value="CoA-transferase family III (CaiB/BaiF)"/>
    <property type="match status" value="1"/>
</dbReference>
<dbReference type="InterPro" id="IPR050509">
    <property type="entry name" value="CoA-transferase_III"/>
</dbReference>
<dbReference type="InterPro" id="IPR044855">
    <property type="entry name" value="CoA-Trfase_III_dom3_sf"/>
</dbReference>
<organism evidence="2 3">
    <name type="scientific">Microbaculum marinisediminis</name>
    <dbReference type="NCBI Taxonomy" id="2931392"/>
    <lineage>
        <taxon>Bacteria</taxon>
        <taxon>Pseudomonadati</taxon>
        <taxon>Pseudomonadota</taxon>
        <taxon>Alphaproteobacteria</taxon>
        <taxon>Hyphomicrobiales</taxon>
        <taxon>Tepidamorphaceae</taxon>
        <taxon>Microbaculum</taxon>
    </lineage>
</organism>
<proteinExistence type="predicted"/>
<keyword evidence="2" id="KW-0808">Transferase</keyword>
<gene>
    <name evidence="2" type="ORF">MUB46_19690</name>
</gene>
<dbReference type="RefSeq" id="WP_261617677.1">
    <property type="nucleotide sequence ID" value="NZ_JALIDZ010000010.1"/>
</dbReference>
<dbReference type="InterPro" id="IPR003673">
    <property type="entry name" value="CoA-Trfase_fam_III"/>
</dbReference>
<dbReference type="InterPro" id="IPR023606">
    <property type="entry name" value="CoA-Trfase_III_dom_1_sf"/>
</dbReference>
<evidence type="ECO:0000256" key="1">
    <source>
        <dbReference type="SAM" id="MobiDB-lite"/>
    </source>
</evidence>
<dbReference type="EMBL" id="JALIDZ010000010">
    <property type="protein sequence ID" value="MCT8974093.1"/>
    <property type="molecule type" value="Genomic_DNA"/>
</dbReference>
<dbReference type="PANTHER" id="PTHR48228">
    <property type="entry name" value="SUCCINYL-COA--D-CITRAMALATE COA-TRANSFERASE"/>
    <property type="match status" value="1"/>
</dbReference>
<dbReference type="GO" id="GO:0016740">
    <property type="term" value="F:transferase activity"/>
    <property type="evidence" value="ECO:0007669"/>
    <property type="project" value="UniProtKB-KW"/>
</dbReference>
<name>A0AAW5R5A5_9HYPH</name>
<comment type="caution">
    <text evidence="2">The sequence shown here is derived from an EMBL/GenBank/DDBJ whole genome shotgun (WGS) entry which is preliminary data.</text>
</comment>
<dbReference type="Gene3D" id="3.30.1540.10">
    <property type="entry name" value="formyl-coa transferase, domain 3"/>
    <property type="match status" value="1"/>
</dbReference>